<feature type="transmembrane region" description="Helical" evidence="1">
    <location>
        <begin position="341"/>
        <end position="363"/>
    </location>
</feature>
<dbReference type="EMBL" id="JAROYP010000009">
    <property type="protein sequence ID" value="MDH5162376.1"/>
    <property type="molecule type" value="Genomic_DNA"/>
</dbReference>
<gene>
    <name evidence="4" type="ORF">P5X88_15680</name>
</gene>
<dbReference type="PANTHER" id="PTHR37810:SF9">
    <property type="entry name" value="MEMBRANE PROTEIN"/>
    <property type="match status" value="1"/>
</dbReference>
<keyword evidence="1" id="KW-0472">Membrane</keyword>
<dbReference type="InterPro" id="IPR043831">
    <property type="entry name" value="DUF5808"/>
</dbReference>
<evidence type="ECO:0000313" key="5">
    <source>
        <dbReference type="Proteomes" id="UP001159179"/>
    </source>
</evidence>
<evidence type="ECO:0000313" key="4">
    <source>
        <dbReference type="EMBL" id="MDH5162376.1"/>
    </source>
</evidence>
<feature type="domain" description="DUF5808" evidence="3">
    <location>
        <begin position="322"/>
        <end position="347"/>
    </location>
</feature>
<dbReference type="PANTHER" id="PTHR37810">
    <property type="entry name" value="IMMUNITY PROTEIN SDPI"/>
    <property type="match status" value="1"/>
</dbReference>
<evidence type="ECO:0000259" key="2">
    <source>
        <dbReference type="Pfam" id="PF07853"/>
    </source>
</evidence>
<dbReference type="Proteomes" id="UP001159179">
    <property type="component" value="Unassembled WGS sequence"/>
</dbReference>
<dbReference type="Pfam" id="PF07853">
    <property type="entry name" value="DUF1648"/>
    <property type="match status" value="1"/>
</dbReference>
<proteinExistence type="predicted"/>
<dbReference type="Pfam" id="PF19124">
    <property type="entry name" value="DUF5808"/>
    <property type="match status" value="1"/>
</dbReference>
<feature type="transmembrane region" description="Helical" evidence="1">
    <location>
        <begin position="185"/>
        <end position="204"/>
    </location>
</feature>
<reference evidence="4" key="1">
    <citation type="submission" date="2023-03" db="EMBL/GenBank/DDBJ databases">
        <title>Bacterial isolates from washroom surfaces on a university campus.</title>
        <authorList>
            <person name="Holman D.B."/>
            <person name="Gzyl K.E."/>
            <person name="Taheri A.E."/>
        </authorList>
    </citation>
    <scope>NUCLEOTIDE SEQUENCE</scope>
    <source>
        <strain evidence="4">RD03</strain>
    </source>
</reference>
<evidence type="ECO:0000256" key="1">
    <source>
        <dbReference type="SAM" id="Phobius"/>
    </source>
</evidence>
<keyword evidence="1" id="KW-1133">Transmembrane helix</keyword>
<dbReference type="GO" id="GO:0009636">
    <property type="term" value="P:response to toxic substance"/>
    <property type="evidence" value="ECO:0007669"/>
    <property type="project" value="TreeGrafter"/>
</dbReference>
<protein>
    <submittedName>
        <fullName evidence="4">DUF5808 domain-containing protein</fullName>
    </submittedName>
</protein>
<name>A0AAW6T0E2_9BACI</name>
<keyword evidence="1" id="KW-0812">Transmembrane</keyword>
<sequence>MLISVFLILMLFIIAIQTALPYLVKRTVVFGVTIPDQYITNFTLSSYKRRYSRTVFFLSVIAMLIYTFWVLKGEASEEILVLTGLAIQFGVIVISMSLYFYFHAKTIQLKKSKKWGENVKQVRITDLAVRSQDEMLPWYIYIIPMVVTLGVIGYTLIQYKHLPQQIPMHWGPDGKPDSFTEKNPFSVHILSLILLVMQFMFLGINEMTKKSGIKLSATSTDASRIRQLTLRKYSSWFLFIVSILISMLFAFLQLTTIHTGLMSDAYVMSIPFIFLILILIGTVIFSVKVGKSDNQLNISPIEGIVDLDDDQYWKGGLFYFNKNDPSIFVEKRFGVGWTMNFANPIGYLCIFGPIILILVLTFFA</sequence>
<dbReference type="AlphaFoldDB" id="A0AAW6T0E2"/>
<feature type="transmembrane region" description="Helical" evidence="1">
    <location>
        <begin position="55"/>
        <end position="73"/>
    </location>
</feature>
<dbReference type="InterPro" id="IPR012867">
    <property type="entry name" value="DUF1648"/>
</dbReference>
<evidence type="ECO:0000259" key="3">
    <source>
        <dbReference type="Pfam" id="PF19124"/>
    </source>
</evidence>
<feature type="transmembrane region" description="Helical" evidence="1">
    <location>
        <begin position="138"/>
        <end position="157"/>
    </location>
</feature>
<feature type="transmembrane region" description="Helical" evidence="1">
    <location>
        <begin position="6"/>
        <end position="24"/>
    </location>
</feature>
<feature type="transmembrane region" description="Helical" evidence="1">
    <location>
        <begin position="266"/>
        <end position="287"/>
    </location>
</feature>
<feature type="domain" description="DUF1648" evidence="2">
    <location>
        <begin position="148"/>
        <end position="194"/>
    </location>
</feature>
<feature type="transmembrane region" description="Helical" evidence="1">
    <location>
        <begin position="233"/>
        <end position="254"/>
    </location>
</feature>
<feature type="transmembrane region" description="Helical" evidence="1">
    <location>
        <begin position="79"/>
        <end position="102"/>
    </location>
</feature>
<accession>A0AAW6T0E2</accession>
<comment type="caution">
    <text evidence="4">The sequence shown here is derived from an EMBL/GenBank/DDBJ whole genome shotgun (WGS) entry which is preliminary data.</text>
</comment>
<organism evidence="4 5">
    <name type="scientific">Heyndrickxia oleronia</name>
    <dbReference type="NCBI Taxonomy" id="38875"/>
    <lineage>
        <taxon>Bacteria</taxon>
        <taxon>Bacillati</taxon>
        <taxon>Bacillota</taxon>
        <taxon>Bacilli</taxon>
        <taxon>Bacillales</taxon>
        <taxon>Bacillaceae</taxon>
        <taxon>Heyndrickxia</taxon>
    </lineage>
</organism>
<dbReference type="RefSeq" id="WP_251336617.1">
    <property type="nucleotide sequence ID" value="NZ_JAMATW010000001.1"/>
</dbReference>